<dbReference type="SUPFAM" id="SSF52980">
    <property type="entry name" value="Restriction endonuclease-like"/>
    <property type="match status" value="1"/>
</dbReference>
<comment type="caution">
    <text evidence="5">The sequence shown here is derived from an EMBL/GenBank/DDBJ whole genome shotgun (WGS) entry which is preliminary data.</text>
</comment>
<name>A0A1J5GHY7_9BACT</name>
<feature type="domain" description="ATP-cone" evidence="4">
    <location>
        <begin position="12"/>
        <end position="93"/>
    </location>
</feature>
<dbReference type="GO" id="GO:0004519">
    <property type="term" value="F:endonuclease activity"/>
    <property type="evidence" value="ECO:0007669"/>
    <property type="project" value="InterPro"/>
</dbReference>
<dbReference type="InterPro" id="IPR011335">
    <property type="entry name" value="Restrct_endonuc-II-like"/>
</dbReference>
<keyword evidence="2 3" id="KW-0067">ATP-binding</keyword>
<dbReference type="GO" id="GO:0009307">
    <property type="term" value="P:DNA restriction-modification system"/>
    <property type="evidence" value="ECO:0007669"/>
    <property type="project" value="InterPro"/>
</dbReference>
<gene>
    <name evidence="5" type="ORF">AUK15_00110</name>
</gene>
<dbReference type="InterPro" id="IPR005144">
    <property type="entry name" value="ATP-cone_dom"/>
</dbReference>
<reference evidence="5 6" key="1">
    <citation type="journal article" date="2016" name="Environ. Microbiol.">
        <title>Genomic resolution of a cold subsurface aquifer community provides metabolic insights for novel microbes adapted to high CO concentrations.</title>
        <authorList>
            <person name="Probst A.J."/>
            <person name="Castelle C.J."/>
            <person name="Singh A."/>
            <person name="Brown C.T."/>
            <person name="Anantharaman K."/>
            <person name="Sharon I."/>
            <person name="Hug L.A."/>
            <person name="Burstein D."/>
            <person name="Emerson J.B."/>
            <person name="Thomas B.C."/>
            <person name="Banfield J.F."/>
        </authorList>
    </citation>
    <scope>NUCLEOTIDE SEQUENCE [LARGE SCALE GENOMIC DNA]</scope>
    <source>
        <strain evidence="5">CG2_30_43_9</strain>
    </source>
</reference>
<dbReference type="Pfam" id="PF03477">
    <property type="entry name" value="ATP-cone"/>
    <property type="match status" value="1"/>
</dbReference>
<organism evidence="5 6">
    <name type="scientific">Candidatus Nomurabacteria bacterium CG2_30_43_9</name>
    <dbReference type="NCBI Taxonomy" id="1805283"/>
    <lineage>
        <taxon>Bacteria</taxon>
        <taxon>Candidatus Nomuraibacteriota</taxon>
    </lineage>
</organism>
<dbReference type="GO" id="GO:0003677">
    <property type="term" value="F:DNA binding"/>
    <property type="evidence" value="ECO:0007669"/>
    <property type="project" value="InterPro"/>
</dbReference>
<evidence type="ECO:0000256" key="2">
    <source>
        <dbReference type="ARBA" id="ARBA00022840"/>
    </source>
</evidence>
<sequence length="291" mass="32937">MSNQSNDQSEVLWVIKSTGERERFSLNKLRRSLTRSGADDETIERIVEHIIPELHEGMKTSQLYKHAYSILKKSKYPAAIRYSLRKAVLELGPSGFPFEKFVAEVLRGKGYTAETGVILQGFCVDHEVDVLMQKGDRHIFAECKFHNQQGIKTDVKVALYVNARFMDLQKAHDEAHKRHEGEVKKVHEGWLITNTKLTSDAIEYANCSGLTVIGWDYPEKGNLQDLILETGVHPLTFLSTLTQGDKNSLLEKGIVMCRELKNSPVALKSIGFTDEQIGKVVEEVDQVCQEF</sequence>
<dbReference type="PROSITE" id="PS51161">
    <property type="entry name" value="ATP_CONE"/>
    <property type="match status" value="1"/>
</dbReference>
<dbReference type="Gene3D" id="3.40.1350.10">
    <property type="match status" value="1"/>
</dbReference>
<evidence type="ECO:0000313" key="5">
    <source>
        <dbReference type="EMBL" id="OIP66648.1"/>
    </source>
</evidence>
<evidence type="ECO:0000313" key="6">
    <source>
        <dbReference type="Proteomes" id="UP000182059"/>
    </source>
</evidence>
<keyword evidence="1 3" id="KW-0547">Nucleotide-binding</keyword>
<evidence type="ECO:0000256" key="3">
    <source>
        <dbReference type="PROSITE-ProRule" id="PRU00492"/>
    </source>
</evidence>
<protein>
    <recommendedName>
        <fullName evidence="4">ATP-cone domain-containing protein</fullName>
    </recommendedName>
</protein>
<dbReference type="CDD" id="cd22308">
    <property type="entry name" value="Af1548-like"/>
    <property type="match status" value="1"/>
</dbReference>
<proteinExistence type="predicted"/>
<dbReference type="Proteomes" id="UP000182059">
    <property type="component" value="Unassembled WGS sequence"/>
</dbReference>
<dbReference type="InterPro" id="IPR011856">
    <property type="entry name" value="tRNA_endonuc-like_dom_sf"/>
</dbReference>
<dbReference type="EMBL" id="MNYX01000003">
    <property type="protein sequence ID" value="OIP66648.1"/>
    <property type="molecule type" value="Genomic_DNA"/>
</dbReference>
<evidence type="ECO:0000259" key="4">
    <source>
        <dbReference type="PROSITE" id="PS51161"/>
    </source>
</evidence>
<dbReference type="InterPro" id="IPR007560">
    <property type="entry name" value="Restrct_endonuc_IV_Mrr"/>
</dbReference>
<dbReference type="AlphaFoldDB" id="A0A1J5GHY7"/>
<evidence type="ECO:0000256" key="1">
    <source>
        <dbReference type="ARBA" id="ARBA00022741"/>
    </source>
</evidence>
<dbReference type="Pfam" id="PF04471">
    <property type="entry name" value="Mrr_cat"/>
    <property type="match status" value="1"/>
</dbReference>
<dbReference type="GO" id="GO:0005524">
    <property type="term" value="F:ATP binding"/>
    <property type="evidence" value="ECO:0007669"/>
    <property type="project" value="UniProtKB-UniRule"/>
</dbReference>
<accession>A0A1J5GHY7</accession>